<evidence type="ECO:0000313" key="10">
    <source>
        <dbReference type="RefSeq" id="XP_008784093.2"/>
    </source>
</evidence>
<keyword evidence="4 6" id="KW-0804">Transcription</keyword>
<evidence type="ECO:0000256" key="3">
    <source>
        <dbReference type="ARBA" id="ARBA00023015"/>
    </source>
</evidence>
<dbReference type="GeneID" id="103703127"/>
<keyword evidence="3 6" id="KW-0805">Transcription regulation</keyword>
<dbReference type="GO" id="GO:0045892">
    <property type="term" value="P:negative regulation of DNA-templated transcription"/>
    <property type="evidence" value="ECO:0007669"/>
    <property type="project" value="UniProtKB-UniRule"/>
</dbReference>
<dbReference type="AlphaFoldDB" id="A0A8B7BRU5"/>
<dbReference type="OrthoDB" id="689823at2759"/>
<dbReference type="Proteomes" id="UP000228380">
    <property type="component" value="Chromosome 10"/>
</dbReference>
<evidence type="ECO:0000256" key="5">
    <source>
        <dbReference type="ARBA" id="ARBA00023242"/>
    </source>
</evidence>
<keyword evidence="5 6" id="KW-0539">Nucleus</keyword>
<dbReference type="NCBIfam" id="TIGR01568">
    <property type="entry name" value="A_thal_3678"/>
    <property type="match status" value="1"/>
</dbReference>
<protein>
    <recommendedName>
        <fullName evidence="6">Transcription repressor</fullName>
    </recommendedName>
    <alternativeName>
        <fullName evidence="6">Ovate family protein</fullName>
    </alternativeName>
</protein>
<evidence type="ECO:0000256" key="1">
    <source>
        <dbReference type="ARBA" id="ARBA00004123"/>
    </source>
</evidence>
<sequence>MGRKLGLTSLFFKPRDTSRSSSYFSSSPSPSHSWPWPSCKHPKTLSFRAADGDDIYKTVNSAYVCSTESCFTHSSEERSESFSTASEDSGGDSLETVIRGLRSDRLFFKPGDTSSILEEAKAGAFPFKKSIALAMESEDPYHDFRVSMEEMVVAHGLKDWECLKELLLWYLRVNGKKTHGFIVGAFVDLLLGLASPPSYSSSSSMSFEIEEVEKEGSRSC</sequence>
<evidence type="ECO:0000256" key="2">
    <source>
        <dbReference type="ARBA" id="ARBA00022491"/>
    </source>
</evidence>
<gene>
    <name evidence="10" type="primary">LOC103703127</name>
</gene>
<keyword evidence="2 6" id="KW-0678">Repressor</keyword>
<feature type="compositionally biased region" description="Low complexity" evidence="7">
    <location>
        <begin position="19"/>
        <end position="36"/>
    </location>
</feature>
<keyword evidence="9" id="KW-1185">Reference proteome</keyword>
<dbReference type="RefSeq" id="XP_008784093.2">
    <property type="nucleotide sequence ID" value="XM_008785871.4"/>
</dbReference>
<dbReference type="PANTHER" id="PTHR33057">
    <property type="entry name" value="TRANSCRIPTION REPRESSOR OFP7-RELATED"/>
    <property type="match status" value="1"/>
</dbReference>
<dbReference type="PANTHER" id="PTHR33057:SF26">
    <property type="entry name" value="TRANSCRIPTION REPRESSOR OFP13"/>
    <property type="match status" value="1"/>
</dbReference>
<dbReference type="InterPro" id="IPR006458">
    <property type="entry name" value="Ovate_C"/>
</dbReference>
<dbReference type="PROSITE" id="PS51754">
    <property type="entry name" value="OVATE"/>
    <property type="match status" value="1"/>
</dbReference>
<comment type="function">
    <text evidence="6">Transcriptional repressor that regulates multiple aspects of plant growth and development.</text>
</comment>
<evidence type="ECO:0000256" key="6">
    <source>
        <dbReference type="RuleBase" id="RU367028"/>
    </source>
</evidence>
<reference evidence="10" key="2">
    <citation type="submission" date="2025-08" db="UniProtKB">
        <authorList>
            <consortium name="RefSeq"/>
        </authorList>
    </citation>
    <scope>IDENTIFICATION</scope>
    <source>
        <tissue evidence="10">Young leaves</tissue>
    </source>
</reference>
<dbReference type="InterPro" id="IPR038933">
    <property type="entry name" value="Ovate"/>
</dbReference>
<accession>A0A8B7BRU5</accession>
<dbReference type="Pfam" id="PF04844">
    <property type="entry name" value="Ovate"/>
    <property type="match status" value="1"/>
</dbReference>
<reference evidence="9" key="1">
    <citation type="journal article" date="2019" name="Nat. Commun.">
        <title>Genome-wide association mapping of date palm fruit traits.</title>
        <authorList>
            <person name="Hazzouri K.M."/>
            <person name="Gros-Balthazard M."/>
            <person name="Flowers J.M."/>
            <person name="Copetti D."/>
            <person name="Lemansour A."/>
            <person name="Lebrun M."/>
            <person name="Masmoudi K."/>
            <person name="Ferrand S."/>
            <person name="Dhar M.I."/>
            <person name="Fresquez Z.A."/>
            <person name="Rosas U."/>
            <person name="Zhang J."/>
            <person name="Talag J."/>
            <person name="Lee S."/>
            <person name="Kudrna D."/>
            <person name="Powell R.F."/>
            <person name="Leitch I.J."/>
            <person name="Krueger R.R."/>
            <person name="Wing R.A."/>
            <person name="Amiri K.M.A."/>
            <person name="Purugganan M.D."/>
        </authorList>
    </citation>
    <scope>NUCLEOTIDE SEQUENCE [LARGE SCALE GENOMIC DNA]</scope>
    <source>
        <strain evidence="9">cv. Khalas</strain>
    </source>
</reference>
<evidence type="ECO:0000256" key="7">
    <source>
        <dbReference type="SAM" id="MobiDB-lite"/>
    </source>
</evidence>
<evidence type="ECO:0000259" key="8">
    <source>
        <dbReference type="PROSITE" id="PS51754"/>
    </source>
</evidence>
<feature type="region of interest" description="Disordered" evidence="7">
    <location>
        <begin position="15"/>
        <end position="36"/>
    </location>
</feature>
<name>A0A8B7BRU5_PHODC</name>
<evidence type="ECO:0000256" key="4">
    <source>
        <dbReference type="ARBA" id="ARBA00023163"/>
    </source>
</evidence>
<organism evidence="9 10">
    <name type="scientific">Phoenix dactylifera</name>
    <name type="common">Date palm</name>
    <dbReference type="NCBI Taxonomy" id="42345"/>
    <lineage>
        <taxon>Eukaryota</taxon>
        <taxon>Viridiplantae</taxon>
        <taxon>Streptophyta</taxon>
        <taxon>Embryophyta</taxon>
        <taxon>Tracheophyta</taxon>
        <taxon>Spermatophyta</taxon>
        <taxon>Magnoliopsida</taxon>
        <taxon>Liliopsida</taxon>
        <taxon>Arecaceae</taxon>
        <taxon>Coryphoideae</taxon>
        <taxon>Phoeniceae</taxon>
        <taxon>Phoenix</taxon>
    </lineage>
</organism>
<dbReference type="KEGG" id="pda:103703127"/>
<feature type="domain" description="OVATE" evidence="8">
    <location>
        <begin position="133"/>
        <end position="192"/>
    </location>
</feature>
<evidence type="ECO:0000313" key="9">
    <source>
        <dbReference type="Proteomes" id="UP000228380"/>
    </source>
</evidence>
<proteinExistence type="predicted"/>
<dbReference type="GO" id="GO:0005634">
    <property type="term" value="C:nucleus"/>
    <property type="evidence" value="ECO:0007669"/>
    <property type="project" value="UniProtKB-SubCell"/>
</dbReference>
<comment type="subcellular location">
    <subcellularLocation>
        <location evidence="1 6">Nucleus</location>
    </subcellularLocation>
</comment>